<dbReference type="Proteomes" id="UP000534286">
    <property type="component" value="Unassembled WGS sequence"/>
</dbReference>
<dbReference type="GO" id="GO:0003700">
    <property type="term" value="F:DNA-binding transcription factor activity"/>
    <property type="evidence" value="ECO:0007669"/>
    <property type="project" value="InterPro"/>
</dbReference>
<sequence>MLSAVTLAARPQFTVAAVTCRAHHTRWSEPDVRDDHRMVLVRRGRFRRWADGADADLDPTIAYLGAPGEEERFAHPAGGDLCTSVSFEPRLWEGLRGGTTVYVDARVDLAHRRLLAAADGGDVDYALAEELFRLIASVAGRPADRPCPADRALVAAAREAIIEGHPAAAGLCPLARLLEVSPYRLSRVFSREVGVSLTRYRNRVRVGRMMQRLEDGDRDLAGLAADLGFADQAHLTRTAREDTGDTPTALRLLLAPASPGREMVSSDR</sequence>
<dbReference type="EMBL" id="JACHJU010000001">
    <property type="protein sequence ID" value="MBB4937861.1"/>
    <property type="molecule type" value="Genomic_DNA"/>
</dbReference>
<dbReference type="PANTHER" id="PTHR46796:SF6">
    <property type="entry name" value="ARAC SUBFAMILY"/>
    <property type="match status" value="1"/>
</dbReference>
<dbReference type="SUPFAM" id="SSF46689">
    <property type="entry name" value="Homeodomain-like"/>
    <property type="match status" value="1"/>
</dbReference>
<keyword evidence="6" id="KW-1185">Reference proteome</keyword>
<evidence type="ECO:0000313" key="6">
    <source>
        <dbReference type="Proteomes" id="UP000534286"/>
    </source>
</evidence>
<accession>A0A7W7W8J2</accession>
<dbReference type="Gene3D" id="1.10.10.60">
    <property type="entry name" value="Homeodomain-like"/>
    <property type="match status" value="1"/>
</dbReference>
<keyword evidence="1" id="KW-0805">Transcription regulation</keyword>
<reference evidence="5 6" key="1">
    <citation type="submission" date="2020-08" db="EMBL/GenBank/DDBJ databases">
        <title>Sequencing the genomes of 1000 actinobacteria strains.</title>
        <authorList>
            <person name="Klenk H.-P."/>
        </authorList>
    </citation>
    <scope>NUCLEOTIDE SEQUENCE [LARGE SCALE GENOMIC DNA]</scope>
    <source>
        <strain evidence="5 6">DSM 43023</strain>
    </source>
</reference>
<proteinExistence type="predicted"/>
<keyword evidence="3" id="KW-0804">Transcription</keyword>
<comment type="caution">
    <text evidence="5">The sequence shown here is derived from an EMBL/GenBank/DDBJ whole genome shotgun (WGS) entry which is preliminary data.</text>
</comment>
<dbReference type="SMART" id="SM00342">
    <property type="entry name" value="HTH_ARAC"/>
    <property type="match status" value="1"/>
</dbReference>
<name>A0A7W7W8J2_9ACTN</name>
<dbReference type="RefSeq" id="WP_184754162.1">
    <property type="nucleotide sequence ID" value="NZ_BAABEK010000039.1"/>
</dbReference>
<dbReference type="AlphaFoldDB" id="A0A7W7W8J2"/>
<evidence type="ECO:0000256" key="3">
    <source>
        <dbReference type="ARBA" id="ARBA00023163"/>
    </source>
</evidence>
<evidence type="ECO:0000256" key="1">
    <source>
        <dbReference type="ARBA" id="ARBA00023015"/>
    </source>
</evidence>
<dbReference type="InterPro" id="IPR050204">
    <property type="entry name" value="AraC_XylS_family_regulators"/>
</dbReference>
<evidence type="ECO:0000313" key="5">
    <source>
        <dbReference type="EMBL" id="MBB4937861.1"/>
    </source>
</evidence>
<feature type="domain" description="HTH araC/xylS-type" evidence="4">
    <location>
        <begin position="151"/>
        <end position="253"/>
    </location>
</feature>
<dbReference type="GO" id="GO:0043565">
    <property type="term" value="F:sequence-specific DNA binding"/>
    <property type="evidence" value="ECO:0007669"/>
    <property type="project" value="InterPro"/>
</dbReference>
<gene>
    <name evidence="5" type="ORF">FHR32_002166</name>
</gene>
<organism evidence="5 6">
    <name type="scientific">Streptosporangium album</name>
    <dbReference type="NCBI Taxonomy" id="47479"/>
    <lineage>
        <taxon>Bacteria</taxon>
        <taxon>Bacillati</taxon>
        <taxon>Actinomycetota</taxon>
        <taxon>Actinomycetes</taxon>
        <taxon>Streptosporangiales</taxon>
        <taxon>Streptosporangiaceae</taxon>
        <taxon>Streptosporangium</taxon>
    </lineage>
</organism>
<keyword evidence="2 5" id="KW-0238">DNA-binding</keyword>
<dbReference type="Pfam" id="PF12833">
    <property type="entry name" value="HTH_18"/>
    <property type="match status" value="1"/>
</dbReference>
<evidence type="ECO:0000259" key="4">
    <source>
        <dbReference type="PROSITE" id="PS01124"/>
    </source>
</evidence>
<dbReference type="PANTHER" id="PTHR46796">
    <property type="entry name" value="HTH-TYPE TRANSCRIPTIONAL ACTIVATOR RHAS-RELATED"/>
    <property type="match status" value="1"/>
</dbReference>
<dbReference type="InterPro" id="IPR009057">
    <property type="entry name" value="Homeodomain-like_sf"/>
</dbReference>
<dbReference type="InterPro" id="IPR018060">
    <property type="entry name" value="HTH_AraC"/>
</dbReference>
<dbReference type="PROSITE" id="PS01124">
    <property type="entry name" value="HTH_ARAC_FAMILY_2"/>
    <property type="match status" value="1"/>
</dbReference>
<evidence type="ECO:0000256" key="2">
    <source>
        <dbReference type="ARBA" id="ARBA00023125"/>
    </source>
</evidence>
<protein>
    <submittedName>
        <fullName evidence="5">AraC-like DNA-binding protein</fullName>
    </submittedName>
</protein>